<dbReference type="InParanoid" id="K3ZP66"/>
<keyword evidence="3" id="KW-1185">Reference proteome</keyword>
<evidence type="ECO:0000313" key="3">
    <source>
        <dbReference type="Proteomes" id="UP000004995"/>
    </source>
</evidence>
<evidence type="ECO:0000256" key="1">
    <source>
        <dbReference type="SAM" id="Phobius"/>
    </source>
</evidence>
<reference evidence="3" key="1">
    <citation type="journal article" date="2012" name="Nat. Biotechnol.">
        <title>Reference genome sequence of the model plant Setaria.</title>
        <authorList>
            <person name="Bennetzen J.L."/>
            <person name="Schmutz J."/>
            <person name="Wang H."/>
            <person name="Percifield R."/>
            <person name="Hawkins J."/>
            <person name="Pontaroli A.C."/>
            <person name="Estep M."/>
            <person name="Feng L."/>
            <person name="Vaughn J.N."/>
            <person name="Grimwood J."/>
            <person name="Jenkins J."/>
            <person name="Barry K."/>
            <person name="Lindquist E."/>
            <person name="Hellsten U."/>
            <person name="Deshpande S."/>
            <person name="Wang X."/>
            <person name="Wu X."/>
            <person name="Mitros T."/>
            <person name="Triplett J."/>
            <person name="Yang X."/>
            <person name="Ye C.Y."/>
            <person name="Mauro-Herrera M."/>
            <person name="Wang L."/>
            <person name="Li P."/>
            <person name="Sharma M."/>
            <person name="Sharma R."/>
            <person name="Ronald P.C."/>
            <person name="Panaud O."/>
            <person name="Kellogg E.A."/>
            <person name="Brutnell T.P."/>
            <person name="Doust A.N."/>
            <person name="Tuskan G.A."/>
            <person name="Rokhsar D."/>
            <person name="Devos K.M."/>
        </authorList>
    </citation>
    <scope>NUCLEOTIDE SEQUENCE [LARGE SCALE GENOMIC DNA]</scope>
    <source>
        <strain evidence="3">cv. Yugu1</strain>
    </source>
</reference>
<accession>K3ZP66</accession>
<dbReference type="Gramene" id="KQK94017">
    <property type="protein sequence ID" value="KQK94017"/>
    <property type="gene ID" value="SETIT_028396mg"/>
</dbReference>
<keyword evidence="1" id="KW-0472">Membrane</keyword>
<feature type="transmembrane region" description="Helical" evidence="1">
    <location>
        <begin position="20"/>
        <end position="41"/>
    </location>
</feature>
<proteinExistence type="predicted"/>
<dbReference type="EMBL" id="AGNK02004743">
    <property type="status" value="NOT_ANNOTATED_CDS"/>
    <property type="molecule type" value="Genomic_DNA"/>
</dbReference>
<dbReference type="EnsemblPlants" id="KQK94017">
    <property type="protein sequence ID" value="KQK94017"/>
    <property type="gene ID" value="SETIT_028396mg"/>
</dbReference>
<protein>
    <submittedName>
        <fullName evidence="2">Uncharacterized protein</fullName>
    </submittedName>
</protein>
<dbReference type="Proteomes" id="UP000004995">
    <property type="component" value="Unassembled WGS sequence"/>
</dbReference>
<evidence type="ECO:0000313" key="2">
    <source>
        <dbReference type="EnsemblPlants" id="KQK94017"/>
    </source>
</evidence>
<dbReference type="AlphaFoldDB" id="K3ZP66"/>
<keyword evidence="1" id="KW-0812">Transmembrane</keyword>
<dbReference type="HOGENOM" id="CLU_2337581_0_0_1"/>
<keyword evidence="1" id="KW-1133">Transmembrane helix</keyword>
<sequence length="98" mass="11469">MFIKAGCLCLRRCHHYLSQLLQSMIHVLTVASAMIVGIIVLKAAKVSYKMMVHVCFYKVYRKQRIWGWYLVLKRYASTLDHNTEALVLPNVMLMTMIY</sequence>
<name>K3ZP66_SETIT</name>
<organism evidence="2 3">
    <name type="scientific">Setaria italica</name>
    <name type="common">Foxtail millet</name>
    <name type="synonym">Panicum italicum</name>
    <dbReference type="NCBI Taxonomy" id="4555"/>
    <lineage>
        <taxon>Eukaryota</taxon>
        <taxon>Viridiplantae</taxon>
        <taxon>Streptophyta</taxon>
        <taxon>Embryophyta</taxon>
        <taxon>Tracheophyta</taxon>
        <taxon>Spermatophyta</taxon>
        <taxon>Magnoliopsida</taxon>
        <taxon>Liliopsida</taxon>
        <taxon>Poales</taxon>
        <taxon>Poaceae</taxon>
        <taxon>PACMAD clade</taxon>
        <taxon>Panicoideae</taxon>
        <taxon>Panicodae</taxon>
        <taxon>Paniceae</taxon>
        <taxon>Cenchrinae</taxon>
        <taxon>Setaria</taxon>
    </lineage>
</organism>
<reference evidence="2" key="2">
    <citation type="submission" date="2018-08" db="UniProtKB">
        <authorList>
            <consortium name="EnsemblPlants"/>
        </authorList>
    </citation>
    <scope>IDENTIFICATION</scope>
    <source>
        <strain evidence="2">Yugu1</strain>
    </source>
</reference>